<dbReference type="AlphaFoldDB" id="A0A9D2KT62"/>
<keyword evidence="1" id="KW-0472">Membrane</keyword>
<proteinExistence type="predicted"/>
<comment type="caution">
    <text evidence="2">The sequence shown here is derived from an EMBL/GenBank/DDBJ whole genome shotgun (WGS) entry which is preliminary data.</text>
</comment>
<feature type="transmembrane region" description="Helical" evidence="1">
    <location>
        <begin position="39"/>
        <end position="57"/>
    </location>
</feature>
<reference evidence="2" key="1">
    <citation type="journal article" date="2021" name="PeerJ">
        <title>Extensive microbial diversity within the chicken gut microbiome revealed by metagenomics and culture.</title>
        <authorList>
            <person name="Gilroy R."/>
            <person name="Ravi A."/>
            <person name="Getino M."/>
            <person name="Pursley I."/>
            <person name="Horton D.L."/>
            <person name="Alikhan N.F."/>
            <person name="Baker D."/>
            <person name="Gharbi K."/>
            <person name="Hall N."/>
            <person name="Watson M."/>
            <person name="Adriaenssens E.M."/>
            <person name="Foster-Nyarko E."/>
            <person name="Jarju S."/>
            <person name="Secka A."/>
            <person name="Antonio M."/>
            <person name="Oren A."/>
            <person name="Chaudhuri R.R."/>
            <person name="La Ragione R."/>
            <person name="Hildebrand F."/>
            <person name="Pallen M.J."/>
        </authorList>
    </citation>
    <scope>NUCLEOTIDE SEQUENCE</scope>
    <source>
        <strain evidence="2">ChiHjej12B11-9795</strain>
    </source>
</reference>
<organism evidence="2 3">
    <name type="scientific">Candidatus Bacteroides avicola</name>
    <dbReference type="NCBI Taxonomy" id="2838468"/>
    <lineage>
        <taxon>Bacteria</taxon>
        <taxon>Pseudomonadati</taxon>
        <taxon>Bacteroidota</taxon>
        <taxon>Bacteroidia</taxon>
        <taxon>Bacteroidales</taxon>
        <taxon>Bacteroidaceae</taxon>
        <taxon>Bacteroides</taxon>
    </lineage>
</organism>
<accession>A0A9D2KT62</accession>
<reference evidence="2" key="2">
    <citation type="submission" date="2021-04" db="EMBL/GenBank/DDBJ databases">
        <authorList>
            <person name="Gilroy R."/>
        </authorList>
    </citation>
    <scope>NUCLEOTIDE SEQUENCE</scope>
    <source>
        <strain evidence="2">ChiHjej12B11-9795</strain>
    </source>
</reference>
<protein>
    <submittedName>
        <fullName evidence="2">Uncharacterized protein</fullName>
    </submittedName>
</protein>
<keyword evidence="1" id="KW-1133">Transmembrane helix</keyword>
<evidence type="ECO:0000256" key="1">
    <source>
        <dbReference type="SAM" id="Phobius"/>
    </source>
</evidence>
<gene>
    <name evidence="2" type="ORF">H9950_01265</name>
</gene>
<dbReference type="Proteomes" id="UP000823862">
    <property type="component" value="Unassembled WGS sequence"/>
</dbReference>
<dbReference type="EMBL" id="DWZI01000004">
    <property type="protein sequence ID" value="HJA84826.1"/>
    <property type="molecule type" value="Genomic_DNA"/>
</dbReference>
<evidence type="ECO:0000313" key="2">
    <source>
        <dbReference type="EMBL" id="HJA84826.1"/>
    </source>
</evidence>
<sequence length="58" mass="6418">MSRTRRRLSKSQCVCIALLWAALCYVVLTGAERIDGPVILMMLLSGALVFIPIVKALR</sequence>
<name>A0A9D2KT62_9BACE</name>
<keyword evidence="1" id="KW-0812">Transmembrane</keyword>
<evidence type="ECO:0000313" key="3">
    <source>
        <dbReference type="Proteomes" id="UP000823862"/>
    </source>
</evidence>